<dbReference type="EMBL" id="BK032830">
    <property type="protein sequence ID" value="DAF62934.1"/>
    <property type="molecule type" value="Genomic_DNA"/>
</dbReference>
<organism evidence="1">
    <name type="scientific">Caudovirales sp. ctu3532</name>
    <dbReference type="NCBI Taxonomy" id="2827639"/>
    <lineage>
        <taxon>Viruses</taxon>
        <taxon>Duplodnaviria</taxon>
        <taxon>Heunggongvirae</taxon>
        <taxon>Uroviricota</taxon>
        <taxon>Caudoviricetes</taxon>
    </lineage>
</organism>
<proteinExistence type="predicted"/>
<name>A0A8S5TI36_9CAUD</name>
<protein>
    <submittedName>
        <fullName evidence="1">Uncharacterized protein</fullName>
    </submittedName>
</protein>
<reference evidence="1" key="1">
    <citation type="journal article" date="2021" name="Proc. Natl. Acad. Sci. U.S.A.">
        <title>A Catalog of Tens of Thousands of Viruses from Human Metagenomes Reveals Hidden Associations with Chronic Diseases.</title>
        <authorList>
            <person name="Tisza M.J."/>
            <person name="Buck C.B."/>
        </authorList>
    </citation>
    <scope>NUCLEOTIDE SEQUENCE</scope>
    <source>
        <strain evidence="1">Ctu3532</strain>
    </source>
</reference>
<evidence type="ECO:0000313" key="1">
    <source>
        <dbReference type="EMBL" id="DAF62934.1"/>
    </source>
</evidence>
<sequence length="70" mass="8041">MNENYCTLVINSGNINHYHSCADEEYNAEYLNGIGFSWDTAIEIASWAAFAPDGFEYEQDELPNIRIYII</sequence>
<accession>A0A8S5TI36</accession>